<keyword evidence="1" id="KW-0732">Signal</keyword>
<sequence>MKKHKLLKRALAALLTLTMALGIVPMTAFAQETSQAAQEAAAMRALESRVFVLGGEEKTIEDLEQAAAVIVVTETGDLTAVSGSEIREYLIANPRRGVDGDVTFKITRTTSMSGYITAYAVSNSNKIKKVEGQLYCQSTESGTYYYKNPSSGKTTLWQESSTSPAAYNVTFQTNNFQLPSLINYYVGINDLNMIFEGTTLTVSGSRQQLITNP</sequence>
<comment type="caution">
    <text evidence="2">The sequence shown here is derived from an EMBL/GenBank/DDBJ whole genome shotgun (WGS) entry which is preliminary data.</text>
</comment>
<feature type="signal peptide" evidence="1">
    <location>
        <begin position="1"/>
        <end position="30"/>
    </location>
</feature>
<dbReference type="AlphaFoldDB" id="A0A9D1AH86"/>
<evidence type="ECO:0000313" key="2">
    <source>
        <dbReference type="EMBL" id="HIR40432.1"/>
    </source>
</evidence>
<protein>
    <submittedName>
        <fullName evidence="2">Uncharacterized protein</fullName>
    </submittedName>
</protein>
<gene>
    <name evidence="2" type="ORF">IAB36_01230</name>
</gene>
<feature type="chain" id="PRO_5038669139" evidence="1">
    <location>
        <begin position="31"/>
        <end position="213"/>
    </location>
</feature>
<dbReference type="Proteomes" id="UP000886749">
    <property type="component" value="Unassembled WGS sequence"/>
</dbReference>
<name>A0A9D1AH86_9FIRM</name>
<reference evidence="2" key="1">
    <citation type="submission" date="2020-10" db="EMBL/GenBank/DDBJ databases">
        <authorList>
            <person name="Gilroy R."/>
        </authorList>
    </citation>
    <scope>NUCLEOTIDE SEQUENCE</scope>
    <source>
        <strain evidence="2">CHK184-25365</strain>
    </source>
</reference>
<reference evidence="2" key="2">
    <citation type="journal article" date="2021" name="PeerJ">
        <title>Extensive microbial diversity within the chicken gut microbiome revealed by metagenomics and culture.</title>
        <authorList>
            <person name="Gilroy R."/>
            <person name="Ravi A."/>
            <person name="Getino M."/>
            <person name="Pursley I."/>
            <person name="Horton D.L."/>
            <person name="Alikhan N.F."/>
            <person name="Baker D."/>
            <person name="Gharbi K."/>
            <person name="Hall N."/>
            <person name="Watson M."/>
            <person name="Adriaenssens E.M."/>
            <person name="Foster-Nyarko E."/>
            <person name="Jarju S."/>
            <person name="Secka A."/>
            <person name="Antonio M."/>
            <person name="Oren A."/>
            <person name="Chaudhuri R.R."/>
            <person name="La Ragione R."/>
            <person name="Hildebrand F."/>
            <person name="Pallen M.J."/>
        </authorList>
    </citation>
    <scope>NUCLEOTIDE SEQUENCE</scope>
    <source>
        <strain evidence="2">CHK184-25365</strain>
    </source>
</reference>
<evidence type="ECO:0000256" key="1">
    <source>
        <dbReference type="SAM" id="SignalP"/>
    </source>
</evidence>
<dbReference type="EMBL" id="DVGY01000031">
    <property type="protein sequence ID" value="HIR40432.1"/>
    <property type="molecule type" value="Genomic_DNA"/>
</dbReference>
<proteinExistence type="predicted"/>
<evidence type="ECO:0000313" key="3">
    <source>
        <dbReference type="Proteomes" id="UP000886749"/>
    </source>
</evidence>
<accession>A0A9D1AH86</accession>
<organism evidence="2 3">
    <name type="scientific">Candidatus Egerieicola pullicola</name>
    <dbReference type="NCBI Taxonomy" id="2840775"/>
    <lineage>
        <taxon>Bacteria</taxon>
        <taxon>Bacillati</taxon>
        <taxon>Bacillota</taxon>
        <taxon>Clostridia</taxon>
        <taxon>Eubacteriales</taxon>
        <taxon>Oscillospiraceae</taxon>
        <taxon>Oscillospiraceae incertae sedis</taxon>
        <taxon>Candidatus Egerieicola</taxon>
    </lineage>
</organism>